<name>A0A182IN37_ANOAO</name>
<evidence type="ECO:0000256" key="1">
    <source>
        <dbReference type="SAM" id="MobiDB-lite"/>
    </source>
</evidence>
<dbReference type="EnsemblMetazoa" id="AATE002244-RA">
    <property type="protein sequence ID" value="AATE002244-PA.1"/>
    <property type="gene ID" value="AATE002244"/>
</dbReference>
<dbReference type="AlphaFoldDB" id="A0A182IN37"/>
<feature type="region of interest" description="Disordered" evidence="1">
    <location>
        <begin position="1"/>
        <end position="28"/>
    </location>
</feature>
<evidence type="ECO:0000256" key="2">
    <source>
        <dbReference type="SAM" id="Phobius"/>
    </source>
</evidence>
<keyword evidence="2" id="KW-0812">Transmembrane</keyword>
<sequence length="204" mass="21984">MCVSRQSVNVRAGSRQRPAPYQQQRPPGKCCDFPPPATRRSIHKCAVHANEGPRIPLALLAALLLAATNVLVVVSMTAPDIDGVQISGASASATAKAGSVVTGSDVLRRVPRSPAKTSTTARPAIYVHFITGSASKDCFWMFGNSFVNHNLVRTIKKMVVKGGAEKRLHGLGAELMMLFASFKPLPKKQIYAACPDNHRKVLER</sequence>
<feature type="compositionally biased region" description="Low complexity" evidence="1">
    <location>
        <begin position="15"/>
        <end position="27"/>
    </location>
</feature>
<protein>
    <submittedName>
        <fullName evidence="3">Uncharacterized protein</fullName>
    </submittedName>
</protein>
<evidence type="ECO:0000313" key="3">
    <source>
        <dbReference type="EnsemblMetazoa" id="AATE002244-PA.1"/>
    </source>
</evidence>
<dbReference type="VEuPathDB" id="VectorBase:AATE002244"/>
<keyword evidence="2" id="KW-0472">Membrane</keyword>
<reference evidence="3" key="1">
    <citation type="submission" date="2022-08" db="UniProtKB">
        <authorList>
            <consortium name="EnsemblMetazoa"/>
        </authorList>
    </citation>
    <scope>IDENTIFICATION</scope>
    <source>
        <strain evidence="3">EBRO</strain>
    </source>
</reference>
<feature type="transmembrane region" description="Helical" evidence="2">
    <location>
        <begin position="57"/>
        <end position="78"/>
    </location>
</feature>
<proteinExistence type="predicted"/>
<organism evidence="3">
    <name type="scientific">Anopheles atroparvus</name>
    <name type="common">European mosquito</name>
    <dbReference type="NCBI Taxonomy" id="41427"/>
    <lineage>
        <taxon>Eukaryota</taxon>
        <taxon>Metazoa</taxon>
        <taxon>Ecdysozoa</taxon>
        <taxon>Arthropoda</taxon>
        <taxon>Hexapoda</taxon>
        <taxon>Insecta</taxon>
        <taxon>Pterygota</taxon>
        <taxon>Neoptera</taxon>
        <taxon>Endopterygota</taxon>
        <taxon>Diptera</taxon>
        <taxon>Nematocera</taxon>
        <taxon>Culicoidea</taxon>
        <taxon>Culicidae</taxon>
        <taxon>Anophelinae</taxon>
        <taxon>Anopheles</taxon>
    </lineage>
</organism>
<keyword evidence="2" id="KW-1133">Transmembrane helix</keyword>
<accession>A0A182IN37</accession>